<keyword evidence="2" id="KW-1185">Reference proteome</keyword>
<accession>A0A9P7K267</accession>
<protein>
    <recommendedName>
        <fullName evidence="3">Reverse transcriptase domain-containing protein</fullName>
    </recommendedName>
</protein>
<name>A0A9P7K267_9AGAR</name>
<dbReference type="Proteomes" id="UP000717328">
    <property type="component" value="Unassembled WGS sequence"/>
</dbReference>
<dbReference type="AlphaFoldDB" id="A0A9P7K267"/>
<evidence type="ECO:0000313" key="2">
    <source>
        <dbReference type="Proteomes" id="UP000717328"/>
    </source>
</evidence>
<sequence length="779" mass="88212">VQVLTVIHLASVTNSVTMGTSAGFSQTLQFITSIKLQELEKQRLSYQEHAKILVEADAAGDDLVKKPSRIPTSTQKFSKAGSKHSKLTSVTISSVSIAPSSSETSLTNGYLVETRLPPLPHSMRLRMLIAESISGPDFVQVGRQEMHDQLDRLTSIIFDEKHIDTAALESYLAELFSGDESSKALETLRKDLERFGSKLKREFISSTDVEDSIRGLLAVLNMRMASLESWWWPAEGLVIEMRRHLNGKYRAFTDPDIIDALLLQYIGIAWQVELKAGFKRILESKAWKHSHPDVSPTQHERNLHQIYGIYLEGSNEHPTTSIEQLRRNDREKHFFLGQLSSLANETSTYDDLLDTPAGTTPGSPAAIKQKLLHIMATECQLNSTIHGSHAVILFDLEWFGPSLPHSSILTILKFFGVPSDWCSFFERFLAAPLRFKQDPEDQPRIRKRGTPISYAISVLCGEAVLFGMDFAVNQRTDGLFLYRMHDDLWLWNANAEKCAVGWKEMNVYADLVGLKFNDLKTGSAYVGKGEPTGLPVGEVRWGFLRFDKDAVSFVIDQKDVDTHIAELPDIIATLARIQRELFPDIEGGAVAYLRSVIKTRFGIGDLPEGYFYLPISSGGLELHHPMIDMFALERQTVSYDKPQGFKALVDGEDQANYKERKERWDNGPSHRGGIPKGPFMDFNEYVALREIWLEDWRECYQSMLKVSKMVALWQTHDVEPFLSRGKKPWVDLGWYEQWIVSLYGEEVVKRFGSLDVVDPTLIPVGMVQLFRTSRMKLDE</sequence>
<proteinExistence type="predicted"/>
<dbReference type="OrthoDB" id="74545at2759"/>
<evidence type="ECO:0000313" key="1">
    <source>
        <dbReference type="EMBL" id="KAG5635186.1"/>
    </source>
</evidence>
<dbReference type="EMBL" id="JABCKI010006154">
    <property type="protein sequence ID" value="KAG5635186.1"/>
    <property type="molecule type" value="Genomic_DNA"/>
</dbReference>
<reference evidence="1" key="2">
    <citation type="submission" date="2021-10" db="EMBL/GenBank/DDBJ databases">
        <title>Phylogenomics reveals ancestral predisposition of the termite-cultivated fungus Termitomyces towards a domesticated lifestyle.</title>
        <authorList>
            <person name="Auxier B."/>
            <person name="Grum-Grzhimaylo A."/>
            <person name="Cardenas M.E."/>
            <person name="Lodge J.D."/>
            <person name="Laessoe T."/>
            <person name="Pedersen O."/>
            <person name="Smith M.E."/>
            <person name="Kuyper T.W."/>
            <person name="Franco-Molano E.A."/>
            <person name="Baroni T.J."/>
            <person name="Aanen D.K."/>
        </authorList>
    </citation>
    <scope>NUCLEOTIDE SEQUENCE</scope>
    <source>
        <strain evidence="1">D49</strain>
    </source>
</reference>
<dbReference type="PANTHER" id="PTHR37015:SF2">
    <property type="entry name" value="REVERSE TRANSCRIPTASE DOMAIN-CONTAINING PROTEIN"/>
    <property type="match status" value="1"/>
</dbReference>
<gene>
    <name evidence="1" type="ORF">H0H81_012111</name>
</gene>
<dbReference type="PANTHER" id="PTHR37015">
    <property type="entry name" value="REVERSE TRANSCRIPTASE DOMAIN-CONTAINING PROTEIN"/>
    <property type="match status" value="1"/>
</dbReference>
<feature type="non-terminal residue" evidence="1">
    <location>
        <position position="1"/>
    </location>
</feature>
<reference evidence="1" key="1">
    <citation type="submission" date="2021-02" db="EMBL/GenBank/DDBJ databases">
        <authorList>
            <person name="Nieuwenhuis M."/>
            <person name="Van De Peppel L.J.J."/>
        </authorList>
    </citation>
    <scope>NUCLEOTIDE SEQUENCE</scope>
    <source>
        <strain evidence="1">D49</strain>
    </source>
</reference>
<comment type="caution">
    <text evidence="1">The sequence shown here is derived from an EMBL/GenBank/DDBJ whole genome shotgun (WGS) entry which is preliminary data.</text>
</comment>
<evidence type="ECO:0008006" key="3">
    <source>
        <dbReference type="Google" id="ProtNLM"/>
    </source>
</evidence>
<organism evidence="1 2">
    <name type="scientific">Sphagnurus paluster</name>
    <dbReference type="NCBI Taxonomy" id="117069"/>
    <lineage>
        <taxon>Eukaryota</taxon>
        <taxon>Fungi</taxon>
        <taxon>Dikarya</taxon>
        <taxon>Basidiomycota</taxon>
        <taxon>Agaricomycotina</taxon>
        <taxon>Agaricomycetes</taxon>
        <taxon>Agaricomycetidae</taxon>
        <taxon>Agaricales</taxon>
        <taxon>Tricholomatineae</taxon>
        <taxon>Lyophyllaceae</taxon>
        <taxon>Sphagnurus</taxon>
    </lineage>
</organism>